<dbReference type="AlphaFoldDB" id="A0A3A9K6U6"/>
<gene>
    <name evidence="3" type="ORF">CR203_16910</name>
</gene>
<reference evidence="3 4" key="1">
    <citation type="submission" date="2017-10" db="EMBL/GenBank/DDBJ databases">
        <title>Bacillus sp. nov., a halophilic bacterium isolated from a Keqin Lake.</title>
        <authorList>
            <person name="Wang H."/>
        </authorList>
    </citation>
    <scope>NUCLEOTIDE SEQUENCE [LARGE SCALE GENOMIC DNA]</scope>
    <source>
        <strain evidence="3 4">KCTC 13187</strain>
    </source>
</reference>
<dbReference type="GO" id="GO:0003677">
    <property type="term" value="F:DNA binding"/>
    <property type="evidence" value="ECO:0007669"/>
    <property type="project" value="UniProtKB-KW"/>
</dbReference>
<keyword evidence="1" id="KW-0238">DNA-binding</keyword>
<dbReference type="SMART" id="SM00422">
    <property type="entry name" value="HTH_MERR"/>
    <property type="match status" value="1"/>
</dbReference>
<dbReference type="Proteomes" id="UP000281498">
    <property type="component" value="Unassembled WGS sequence"/>
</dbReference>
<evidence type="ECO:0000259" key="2">
    <source>
        <dbReference type="PROSITE" id="PS50937"/>
    </source>
</evidence>
<proteinExistence type="predicted"/>
<sequence length="125" mass="14832">MSFTVKEVSKITDVTPYTLRFYEKEGVLPYVKRDKNGFRTYSQGDIEWIECVQVLRSTGLPLKEIKEYVELYQIGDSTLARRKKLMSNQKEKVTKHINKLMKTLELINYKMALYEVQEKKIDKFP</sequence>
<dbReference type="SUPFAM" id="SSF46955">
    <property type="entry name" value="Putative DNA-binding domain"/>
    <property type="match status" value="1"/>
</dbReference>
<evidence type="ECO:0000313" key="3">
    <source>
        <dbReference type="EMBL" id="RKL66232.1"/>
    </source>
</evidence>
<dbReference type="Gene3D" id="1.10.1660.10">
    <property type="match status" value="1"/>
</dbReference>
<dbReference type="PANTHER" id="PTHR30204:SF82">
    <property type="entry name" value="TRANSCRIPTIONAL REGULATOR, MERR FAMILY"/>
    <property type="match status" value="1"/>
</dbReference>
<evidence type="ECO:0000256" key="1">
    <source>
        <dbReference type="ARBA" id="ARBA00023125"/>
    </source>
</evidence>
<accession>A0A3A9K6U6</accession>
<protein>
    <submittedName>
        <fullName evidence="3">MerR family transcriptional regulator</fullName>
    </submittedName>
</protein>
<dbReference type="Pfam" id="PF13411">
    <property type="entry name" value="MerR_1"/>
    <property type="match status" value="1"/>
</dbReference>
<dbReference type="PROSITE" id="PS50937">
    <property type="entry name" value="HTH_MERR_2"/>
    <property type="match status" value="1"/>
</dbReference>
<dbReference type="OrthoDB" id="9811174at2"/>
<evidence type="ECO:0000313" key="4">
    <source>
        <dbReference type="Proteomes" id="UP000281498"/>
    </source>
</evidence>
<dbReference type="InterPro" id="IPR009061">
    <property type="entry name" value="DNA-bd_dom_put_sf"/>
</dbReference>
<feature type="domain" description="HTH merR-type" evidence="2">
    <location>
        <begin position="1"/>
        <end position="71"/>
    </location>
</feature>
<dbReference type="EMBL" id="PDOE01000008">
    <property type="protein sequence ID" value="RKL66232.1"/>
    <property type="molecule type" value="Genomic_DNA"/>
</dbReference>
<dbReference type="RefSeq" id="WP_110937065.1">
    <property type="nucleotide sequence ID" value="NZ_KZ614146.1"/>
</dbReference>
<organism evidence="3 4">
    <name type="scientific">Salipaludibacillus neizhouensis</name>
    <dbReference type="NCBI Taxonomy" id="885475"/>
    <lineage>
        <taxon>Bacteria</taxon>
        <taxon>Bacillati</taxon>
        <taxon>Bacillota</taxon>
        <taxon>Bacilli</taxon>
        <taxon>Bacillales</taxon>
        <taxon>Bacillaceae</taxon>
    </lineage>
</organism>
<keyword evidence="4" id="KW-1185">Reference proteome</keyword>
<name>A0A3A9K6U6_9BACI</name>
<dbReference type="InterPro" id="IPR047057">
    <property type="entry name" value="MerR_fam"/>
</dbReference>
<dbReference type="CDD" id="cd01109">
    <property type="entry name" value="HTH_YyaN"/>
    <property type="match status" value="1"/>
</dbReference>
<dbReference type="PANTHER" id="PTHR30204">
    <property type="entry name" value="REDOX-CYCLING DRUG-SENSING TRANSCRIPTIONAL ACTIVATOR SOXR"/>
    <property type="match status" value="1"/>
</dbReference>
<dbReference type="InterPro" id="IPR000551">
    <property type="entry name" value="MerR-type_HTH_dom"/>
</dbReference>
<comment type="caution">
    <text evidence="3">The sequence shown here is derived from an EMBL/GenBank/DDBJ whole genome shotgun (WGS) entry which is preliminary data.</text>
</comment>
<dbReference type="GO" id="GO:0003700">
    <property type="term" value="F:DNA-binding transcription factor activity"/>
    <property type="evidence" value="ECO:0007669"/>
    <property type="project" value="InterPro"/>
</dbReference>